<dbReference type="RefSeq" id="WP_093689483.1">
    <property type="nucleotide sequence ID" value="NZ_FNBU01000009.1"/>
</dbReference>
<sequence>MRQNGETAVDTVGRPLQEAKTLLESRGFQYSVRITCPSRPTFKVERECLYVVRQHVAADGVYHLVVAAKMGKEV</sequence>
<dbReference type="STRING" id="1123285.SAMN05660235_01443"/>
<reference evidence="2" key="1">
    <citation type="submission" date="2016-10" db="EMBL/GenBank/DDBJ databases">
        <authorList>
            <person name="Varghese N."/>
            <person name="Submissions S."/>
        </authorList>
    </citation>
    <scope>NUCLEOTIDE SEQUENCE [LARGE SCALE GENOMIC DNA]</scope>
    <source>
        <strain evidence="2">DSM 23256</strain>
    </source>
</reference>
<accession>A0A1G7KSI5</accession>
<protein>
    <recommendedName>
        <fullName evidence="3">PASTA domain-containing protein</fullName>
    </recommendedName>
</protein>
<dbReference type="AlphaFoldDB" id="A0A1G7KSI5"/>
<evidence type="ECO:0000313" key="1">
    <source>
        <dbReference type="EMBL" id="SDF39699.1"/>
    </source>
</evidence>
<proteinExistence type="predicted"/>
<evidence type="ECO:0000313" key="2">
    <source>
        <dbReference type="Proteomes" id="UP000243333"/>
    </source>
</evidence>
<dbReference type="Proteomes" id="UP000243333">
    <property type="component" value="Unassembled WGS sequence"/>
</dbReference>
<evidence type="ECO:0008006" key="3">
    <source>
        <dbReference type="Google" id="ProtNLM"/>
    </source>
</evidence>
<dbReference type="OrthoDB" id="1684110at2"/>
<organism evidence="1 2">
    <name type="scientific">Sporolituus thermophilus DSM 23256</name>
    <dbReference type="NCBI Taxonomy" id="1123285"/>
    <lineage>
        <taxon>Bacteria</taxon>
        <taxon>Bacillati</taxon>
        <taxon>Bacillota</taxon>
        <taxon>Negativicutes</taxon>
        <taxon>Selenomonadales</taxon>
        <taxon>Sporomusaceae</taxon>
        <taxon>Sporolituus</taxon>
    </lineage>
</organism>
<name>A0A1G7KSI5_9FIRM</name>
<gene>
    <name evidence="1" type="ORF">SAMN05660235_01443</name>
</gene>
<keyword evidence="2" id="KW-1185">Reference proteome</keyword>
<dbReference type="EMBL" id="FNBU01000009">
    <property type="protein sequence ID" value="SDF39699.1"/>
    <property type="molecule type" value="Genomic_DNA"/>
</dbReference>